<dbReference type="InterPro" id="IPR044855">
    <property type="entry name" value="CoA-Trfase_III_dom3_sf"/>
</dbReference>
<evidence type="ECO:0000313" key="2">
    <source>
        <dbReference type="EMBL" id="PKG30365.1"/>
    </source>
</evidence>
<dbReference type="Gene3D" id="3.40.50.10540">
    <property type="entry name" value="Crotonobetainyl-coa:carnitine coa-transferase, domain 1"/>
    <property type="match status" value="1"/>
</dbReference>
<accession>A0A2N0ZLG1</accession>
<feature type="region of interest" description="Disordered" evidence="1">
    <location>
        <begin position="337"/>
        <end position="360"/>
    </location>
</feature>
<comment type="caution">
    <text evidence="2">The sequence shown here is derived from an EMBL/GenBank/DDBJ whole genome shotgun (WGS) entry which is preliminary data.</text>
</comment>
<dbReference type="AlphaFoldDB" id="A0A2N0ZLG1"/>
<name>A0A2N0ZLG1_9BACI</name>
<sequence>MLSGIKVIDFSQYLPAPHTTLRLAELGAEVIKVESPVGDPSRAPSGEEEMGYIFQAQNRNKKSIVLNLKDEADKEWALQLIAAADVVVESYRPGVADRLGIGYKEALSVNEKVIYCSLSGYGRTETMRHLGGHDLNYLSISGVLSQLKDQTGRPIQPGTQLADFIGGITASETILGALVKRERTGEPSYLDISITDSLFPFMSNHFLIEGYTGEQNGADKLGGKYVCYYIYETKDGRYVTLGALEPKFWKNLCHALNKESWLTGHFSKTTDDNPVFKELKEVFANRTLAEWTQFSMEVDCCLAPILETSEVVNHPLVKSRNLVFTKQGVNYTATRFSEQESKFSPPPKLSQHADELKQLK</sequence>
<reference evidence="2 3" key="1">
    <citation type="journal article" date="2010" name="Int. J. Syst. Evol. Microbiol.">
        <title>Bacillus horneckiae sp. nov., isolated from a spacecraft-assembly clean room.</title>
        <authorList>
            <person name="Vaishampayan P."/>
            <person name="Probst A."/>
            <person name="Krishnamurthi S."/>
            <person name="Ghosh S."/>
            <person name="Osman S."/>
            <person name="McDowall A."/>
            <person name="Ruckmani A."/>
            <person name="Mayilraj S."/>
            <person name="Venkateswaran K."/>
        </authorList>
    </citation>
    <scope>NUCLEOTIDE SEQUENCE [LARGE SCALE GENOMIC DNA]</scope>
    <source>
        <strain evidence="3">1PO1SC</strain>
    </source>
</reference>
<dbReference type="PANTHER" id="PTHR48228">
    <property type="entry name" value="SUCCINYL-COA--D-CITRAMALATE COA-TRANSFERASE"/>
    <property type="match status" value="1"/>
</dbReference>
<keyword evidence="3" id="KW-1185">Reference proteome</keyword>
<organism evidence="2 3">
    <name type="scientific">Cytobacillus horneckiae</name>
    <dbReference type="NCBI Taxonomy" id="549687"/>
    <lineage>
        <taxon>Bacteria</taxon>
        <taxon>Bacillati</taxon>
        <taxon>Bacillota</taxon>
        <taxon>Bacilli</taxon>
        <taxon>Bacillales</taxon>
        <taxon>Bacillaceae</taxon>
        <taxon>Cytobacillus</taxon>
    </lineage>
</organism>
<keyword evidence="2" id="KW-0808">Transferase</keyword>
<dbReference type="EMBL" id="PISD01000008">
    <property type="protein sequence ID" value="PKG30365.1"/>
    <property type="molecule type" value="Genomic_DNA"/>
</dbReference>
<evidence type="ECO:0000256" key="1">
    <source>
        <dbReference type="SAM" id="MobiDB-lite"/>
    </source>
</evidence>
<dbReference type="GO" id="GO:0016740">
    <property type="term" value="F:transferase activity"/>
    <property type="evidence" value="ECO:0007669"/>
    <property type="project" value="UniProtKB-KW"/>
</dbReference>
<dbReference type="InterPro" id="IPR023606">
    <property type="entry name" value="CoA-Trfase_III_dom_1_sf"/>
</dbReference>
<dbReference type="Proteomes" id="UP000233343">
    <property type="component" value="Unassembled WGS sequence"/>
</dbReference>
<dbReference type="SUPFAM" id="SSF89796">
    <property type="entry name" value="CoA-transferase family III (CaiB/BaiF)"/>
    <property type="match status" value="1"/>
</dbReference>
<proteinExistence type="predicted"/>
<dbReference type="InterPro" id="IPR050509">
    <property type="entry name" value="CoA-transferase_III"/>
</dbReference>
<dbReference type="InterPro" id="IPR003673">
    <property type="entry name" value="CoA-Trfase_fam_III"/>
</dbReference>
<gene>
    <name evidence="2" type="ORF">CWS20_05070</name>
</gene>
<dbReference type="PANTHER" id="PTHR48228:SF5">
    <property type="entry name" value="ALPHA-METHYLACYL-COA RACEMASE"/>
    <property type="match status" value="1"/>
</dbReference>
<evidence type="ECO:0000313" key="3">
    <source>
        <dbReference type="Proteomes" id="UP000233343"/>
    </source>
</evidence>
<dbReference type="Gene3D" id="3.30.1540.10">
    <property type="entry name" value="formyl-coa transferase, domain 3"/>
    <property type="match status" value="1"/>
</dbReference>
<dbReference type="Pfam" id="PF02515">
    <property type="entry name" value="CoA_transf_3"/>
    <property type="match status" value="1"/>
</dbReference>
<protein>
    <submittedName>
        <fullName evidence="2">CoA transferase</fullName>
    </submittedName>
</protein>
<dbReference type="RefSeq" id="WP_066199385.1">
    <property type="nucleotide sequence ID" value="NZ_JARMMB010000013.1"/>
</dbReference>
<feature type="compositionally biased region" description="Basic and acidic residues" evidence="1">
    <location>
        <begin position="351"/>
        <end position="360"/>
    </location>
</feature>